<evidence type="ECO:0000313" key="2">
    <source>
        <dbReference type="EMBL" id="VDN39936.1"/>
    </source>
</evidence>
<proteinExistence type="predicted"/>
<dbReference type="AlphaFoldDB" id="A0A3P7RA27"/>
<evidence type="ECO:0000313" key="3">
    <source>
        <dbReference type="Proteomes" id="UP000281553"/>
    </source>
</evidence>
<feature type="non-terminal residue" evidence="2">
    <location>
        <position position="1"/>
    </location>
</feature>
<protein>
    <submittedName>
        <fullName evidence="2">Uncharacterized protein</fullName>
    </submittedName>
</protein>
<dbReference type="Proteomes" id="UP000281553">
    <property type="component" value="Unassembled WGS sequence"/>
</dbReference>
<name>A0A3P7RA27_DIBLA</name>
<evidence type="ECO:0000256" key="1">
    <source>
        <dbReference type="SAM" id="MobiDB-lite"/>
    </source>
</evidence>
<keyword evidence="3" id="KW-1185">Reference proteome</keyword>
<sequence length="171" mass="17598">HGTTTKRDDTTTNKDDDDKEAVCDQAAAAVGPTAVDTVGTPAHSSSPEAATTGCPLDTQDAVRNAGLPDASMTEPGASGPCKRSANRCPSMYNRKRLATPASGLSLILISSGLGTPDEQSCDCFSLSQVPPAIVYQVALSGHVLGGLVKTLDCEIRVGEICFLRSCMPSSA</sequence>
<reference evidence="2 3" key="1">
    <citation type="submission" date="2018-11" db="EMBL/GenBank/DDBJ databases">
        <authorList>
            <consortium name="Pathogen Informatics"/>
        </authorList>
    </citation>
    <scope>NUCLEOTIDE SEQUENCE [LARGE SCALE GENOMIC DNA]</scope>
</reference>
<dbReference type="EMBL" id="UYRU01097124">
    <property type="protein sequence ID" value="VDN39936.1"/>
    <property type="molecule type" value="Genomic_DNA"/>
</dbReference>
<gene>
    <name evidence="2" type="ORF">DILT_LOCUS18072</name>
</gene>
<feature type="compositionally biased region" description="Basic and acidic residues" evidence="1">
    <location>
        <begin position="1"/>
        <end position="22"/>
    </location>
</feature>
<organism evidence="2 3">
    <name type="scientific">Dibothriocephalus latus</name>
    <name type="common">Fish tapeworm</name>
    <name type="synonym">Diphyllobothrium latum</name>
    <dbReference type="NCBI Taxonomy" id="60516"/>
    <lineage>
        <taxon>Eukaryota</taxon>
        <taxon>Metazoa</taxon>
        <taxon>Spiralia</taxon>
        <taxon>Lophotrochozoa</taxon>
        <taxon>Platyhelminthes</taxon>
        <taxon>Cestoda</taxon>
        <taxon>Eucestoda</taxon>
        <taxon>Diphyllobothriidea</taxon>
        <taxon>Diphyllobothriidae</taxon>
        <taxon>Dibothriocephalus</taxon>
    </lineage>
</organism>
<feature type="region of interest" description="Disordered" evidence="1">
    <location>
        <begin position="1"/>
        <end position="59"/>
    </location>
</feature>
<accession>A0A3P7RA27</accession>